<reference evidence="1" key="1">
    <citation type="submission" date="2022-12" db="EMBL/GenBank/DDBJ databases">
        <title>Genome Sequence of Lasiodiplodia mahajangana.</title>
        <authorList>
            <person name="Buettner E."/>
        </authorList>
    </citation>
    <scope>NUCLEOTIDE SEQUENCE</scope>
    <source>
        <strain evidence="1">VT137</strain>
    </source>
</reference>
<dbReference type="Proteomes" id="UP001153332">
    <property type="component" value="Unassembled WGS sequence"/>
</dbReference>
<accession>A0ACC2K1Y3</accession>
<proteinExistence type="predicted"/>
<evidence type="ECO:0000313" key="1">
    <source>
        <dbReference type="EMBL" id="KAJ8133599.1"/>
    </source>
</evidence>
<protein>
    <submittedName>
        <fullName evidence="1">Uncharacterized protein</fullName>
    </submittedName>
</protein>
<dbReference type="EMBL" id="JAPUUL010000002">
    <property type="protein sequence ID" value="KAJ8133599.1"/>
    <property type="molecule type" value="Genomic_DNA"/>
</dbReference>
<evidence type="ECO:0000313" key="2">
    <source>
        <dbReference type="Proteomes" id="UP001153332"/>
    </source>
</evidence>
<name>A0ACC2K1Y3_9PEZI</name>
<keyword evidence="2" id="KW-1185">Reference proteome</keyword>
<gene>
    <name evidence="1" type="ORF">O1611_g28</name>
</gene>
<sequence>MTSHARSSGDMPVASPGDTSRWAVLVGIDNYNGKGDLKGCVNDAVLVCDYLQQYLLVPANQIFLHLAPRATECLETDGKALGVRRLEATPEAVKRSLEEVKRASEKARNAGHGAFIHFHFSGHGDRKDTIFREGADFASKRSKLLWFPSLELATSALPKKEQHKFEVTQKSQGAKDELLCFPHDKDIRDAEFGKMLAEIVAAGLTASVTIDCCFAGGTMRDGDKAIIRSKPHAFISSKRACQTRDETSTPSVYRNSIQRDSFLYREQEQYNAIMACQADQYASERSIMQNGDEKFYGAFTFTLIDILHDFASHRREMTYQQFQGILGVVPSGQQIPAFFGPDNRILFDCRTGLNSHELGYVKKDGDNKTLVIAKGTLMGARVKDKYRLLEKASAETEGTDHDSLVEIVSVDHFESKLRFLHSPPQPLDEVVRTKRVAQLVKRAPINVLLTHDKSEFTTEVVGRIRREWTDETDTSFCLLAQCMEGEPQGNAELHVHFGQKELDIRDNKGELFNRLPKVSIAGLNASRLIFILESIQKFQNFSHMRTPETLKGEKPFKFELIPVDLPENIDRGSDLVVASHCIKFSNMSTTRLFFTVFNLNPRYGIEKVFPPTNNGQHVGAKDIIGGNPDELEMITDTTVPRELKEQDGPDCVVHDTRRVIVTTHPVDLRCFEQPDITSEGGQGGVQRPAHQRSEIKMPATGWWIEDFEIAPNESKGTEPCSRPKIKKPCVQQIPNRGFGVLEGHTLHDLTSGPDKCLFTVRRTMYSNCRRSRRGATGSGALASGADAWRFTTLRARMILHKQDRLSELEAQLHKIDRDEAKPIYRCSKRRDANLARKALLEQLDTAMTEYDDLIQRTQHALATRAVASRDVENVGQWVESIGSISRPDTAYLAHKRDLMALGPAETDELLVSVAHRVEDALIGLSERFGWDNRNDYTDDQDVHIFSDRLIKTISRSVLAVFASSFLLVPIIVLTLVEAPAARLAVVLLSDGIFVFVVSVLAVARIGEMMMAGAAYAAVMIVYIAGIN</sequence>
<organism evidence="1 2">
    <name type="scientific">Lasiodiplodia mahajangana</name>
    <dbReference type="NCBI Taxonomy" id="1108764"/>
    <lineage>
        <taxon>Eukaryota</taxon>
        <taxon>Fungi</taxon>
        <taxon>Dikarya</taxon>
        <taxon>Ascomycota</taxon>
        <taxon>Pezizomycotina</taxon>
        <taxon>Dothideomycetes</taxon>
        <taxon>Dothideomycetes incertae sedis</taxon>
        <taxon>Botryosphaeriales</taxon>
        <taxon>Botryosphaeriaceae</taxon>
        <taxon>Lasiodiplodia</taxon>
    </lineage>
</organism>
<comment type="caution">
    <text evidence="1">The sequence shown here is derived from an EMBL/GenBank/DDBJ whole genome shotgun (WGS) entry which is preliminary data.</text>
</comment>